<dbReference type="PANTHER" id="PTHR30487:SF0">
    <property type="entry name" value="PREPILIN LEADER PEPTIDASE_N-METHYLTRANSFERASE-RELATED"/>
    <property type="match status" value="1"/>
</dbReference>
<feature type="transmembrane region" description="Helical" evidence="3">
    <location>
        <begin position="90"/>
        <end position="107"/>
    </location>
</feature>
<dbReference type="PANTHER" id="PTHR30487">
    <property type="entry name" value="TYPE 4 PREPILIN-LIKE PROTEINS LEADER PEPTIDE-PROCESSING ENZYME"/>
    <property type="match status" value="1"/>
</dbReference>
<evidence type="ECO:0000256" key="2">
    <source>
        <dbReference type="RuleBase" id="RU003793"/>
    </source>
</evidence>
<reference evidence="6" key="1">
    <citation type="journal article" date="2019" name="Int. J. Syst. Evol. Microbiol.">
        <title>The Global Catalogue of Microorganisms (GCM) 10K type strain sequencing project: providing services to taxonomists for standard genome sequencing and annotation.</title>
        <authorList>
            <consortium name="The Broad Institute Genomics Platform"/>
            <consortium name="The Broad Institute Genome Sequencing Center for Infectious Disease"/>
            <person name="Wu L."/>
            <person name="Ma J."/>
        </authorList>
    </citation>
    <scope>NUCLEOTIDE SEQUENCE [LARGE SCALE GENOMIC DNA]</scope>
    <source>
        <strain evidence="6">JCM 16240</strain>
    </source>
</reference>
<evidence type="ECO:0000313" key="5">
    <source>
        <dbReference type="EMBL" id="GAA0237277.1"/>
    </source>
</evidence>
<sequence length="232" mass="24630">MVFMDQSLVHPEVRVFVSVWLNGILPVAAGAALAALTWPLARRQAFVLGADPDSIPHETGFQPRRGFCVLLGSALGGLCVNFFAPGVQMWAALMLGLILFVLAWIDLDTRLLPNFLTIPLWMAGLLFSVLDVFASPLQAVLGSAAAWFIFWLAGALYRLLHGRTGLGGGDIKLAAALGAWLGWPQVPSLLLLTATLSLASWGLMAACGRTSRMQPLGPSLALGGLLVLLMSA</sequence>
<evidence type="ECO:0000313" key="6">
    <source>
        <dbReference type="Proteomes" id="UP001501176"/>
    </source>
</evidence>
<keyword evidence="6" id="KW-1185">Reference proteome</keyword>
<evidence type="ECO:0000259" key="4">
    <source>
        <dbReference type="Pfam" id="PF01478"/>
    </source>
</evidence>
<keyword evidence="3" id="KW-0812">Transmembrane</keyword>
<dbReference type="InterPro" id="IPR014032">
    <property type="entry name" value="Peptidase_A24A_bac"/>
</dbReference>
<dbReference type="Proteomes" id="UP001501176">
    <property type="component" value="Unassembled WGS sequence"/>
</dbReference>
<dbReference type="RefSeq" id="WP_343822043.1">
    <property type="nucleotide sequence ID" value="NZ_BAAAFN010000019.1"/>
</dbReference>
<dbReference type="Gene3D" id="1.20.120.1220">
    <property type="match status" value="1"/>
</dbReference>
<feature type="domain" description="Prepilin type IV endopeptidase peptidase" evidence="4">
    <location>
        <begin position="94"/>
        <end position="198"/>
    </location>
</feature>
<gene>
    <name evidence="5" type="ORF">GCM10009125_27730</name>
</gene>
<protein>
    <recommendedName>
        <fullName evidence="4">Prepilin type IV endopeptidase peptidase domain-containing protein</fullName>
    </recommendedName>
</protein>
<feature type="transmembrane region" description="Helical" evidence="3">
    <location>
        <begin position="20"/>
        <end position="41"/>
    </location>
</feature>
<proteinExistence type="inferred from homology"/>
<dbReference type="InterPro" id="IPR050882">
    <property type="entry name" value="Prepilin_peptidase/N-MTase"/>
</dbReference>
<comment type="caution">
    <text evidence="5">The sequence shown here is derived from an EMBL/GenBank/DDBJ whole genome shotgun (WGS) entry which is preliminary data.</text>
</comment>
<keyword evidence="3" id="KW-1133">Transmembrane helix</keyword>
<comment type="similarity">
    <text evidence="1 2">Belongs to the peptidase A24 family.</text>
</comment>
<feature type="transmembrane region" description="Helical" evidence="3">
    <location>
        <begin position="139"/>
        <end position="157"/>
    </location>
</feature>
<feature type="transmembrane region" description="Helical" evidence="3">
    <location>
        <begin position="114"/>
        <end position="133"/>
    </location>
</feature>
<dbReference type="InterPro" id="IPR000045">
    <property type="entry name" value="Prepilin_IV_endopep_pep"/>
</dbReference>
<dbReference type="Pfam" id="PF01478">
    <property type="entry name" value="Peptidase_A24"/>
    <property type="match status" value="1"/>
</dbReference>
<dbReference type="PRINTS" id="PR00864">
    <property type="entry name" value="PREPILNPTASE"/>
</dbReference>
<feature type="transmembrane region" description="Helical" evidence="3">
    <location>
        <begin position="189"/>
        <end position="208"/>
    </location>
</feature>
<evidence type="ECO:0000256" key="3">
    <source>
        <dbReference type="SAM" id="Phobius"/>
    </source>
</evidence>
<keyword evidence="3" id="KW-0472">Membrane</keyword>
<dbReference type="EMBL" id="BAAAFN010000019">
    <property type="protein sequence ID" value="GAA0237277.1"/>
    <property type="molecule type" value="Genomic_DNA"/>
</dbReference>
<name>A0ABP3DS85_9BURK</name>
<organism evidence="5 6">
    <name type="scientific">Castellaniella daejeonensis</name>
    <dbReference type="NCBI Taxonomy" id="659013"/>
    <lineage>
        <taxon>Bacteria</taxon>
        <taxon>Pseudomonadati</taxon>
        <taxon>Pseudomonadota</taxon>
        <taxon>Betaproteobacteria</taxon>
        <taxon>Burkholderiales</taxon>
        <taxon>Alcaligenaceae</taxon>
        <taxon>Castellaniella</taxon>
    </lineage>
</organism>
<evidence type="ECO:0000256" key="1">
    <source>
        <dbReference type="ARBA" id="ARBA00005801"/>
    </source>
</evidence>
<accession>A0ABP3DS85</accession>